<protein>
    <submittedName>
        <fullName evidence="1">Uncharacterized protein</fullName>
    </submittedName>
</protein>
<proteinExistence type="predicted"/>
<sequence>MESLGMPRGDCCLFYVCLSRASPHPCEVVGKKNIVIWLEVYERHYCFHSLVKWFSGMYFS</sequence>
<reference evidence="1" key="1">
    <citation type="submission" date="2018-02" db="EMBL/GenBank/DDBJ databases">
        <title>Rhizophora mucronata_Transcriptome.</title>
        <authorList>
            <person name="Meera S.P."/>
            <person name="Sreeshan A."/>
            <person name="Augustine A."/>
        </authorList>
    </citation>
    <scope>NUCLEOTIDE SEQUENCE</scope>
    <source>
        <tissue evidence="1">Leaf</tissue>
    </source>
</reference>
<dbReference type="EMBL" id="GGEC01076821">
    <property type="protein sequence ID" value="MBX57305.1"/>
    <property type="molecule type" value="Transcribed_RNA"/>
</dbReference>
<accession>A0A2P2PRG7</accession>
<organism evidence="1">
    <name type="scientific">Rhizophora mucronata</name>
    <name type="common">Asiatic mangrove</name>
    <dbReference type="NCBI Taxonomy" id="61149"/>
    <lineage>
        <taxon>Eukaryota</taxon>
        <taxon>Viridiplantae</taxon>
        <taxon>Streptophyta</taxon>
        <taxon>Embryophyta</taxon>
        <taxon>Tracheophyta</taxon>
        <taxon>Spermatophyta</taxon>
        <taxon>Magnoliopsida</taxon>
        <taxon>eudicotyledons</taxon>
        <taxon>Gunneridae</taxon>
        <taxon>Pentapetalae</taxon>
        <taxon>rosids</taxon>
        <taxon>fabids</taxon>
        <taxon>Malpighiales</taxon>
        <taxon>Rhizophoraceae</taxon>
        <taxon>Rhizophora</taxon>
    </lineage>
</organism>
<name>A0A2P2PRG7_RHIMU</name>
<evidence type="ECO:0000313" key="1">
    <source>
        <dbReference type="EMBL" id="MBX57305.1"/>
    </source>
</evidence>
<dbReference type="AlphaFoldDB" id="A0A2P2PRG7"/>